<protein>
    <submittedName>
        <fullName evidence="1">Uncharacterized protein</fullName>
    </submittedName>
</protein>
<comment type="caution">
    <text evidence="1">The sequence shown here is derived from an EMBL/GenBank/DDBJ whole genome shotgun (WGS) entry which is preliminary data.</text>
</comment>
<accession>A0A511CDR4</accession>
<evidence type="ECO:0000313" key="2">
    <source>
        <dbReference type="Proteomes" id="UP000321579"/>
    </source>
</evidence>
<dbReference type="EMBL" id="BJVF01000001">
    <property type="protein sequence ID" value="GEL10825.1"/>
    <property type="molecule type" value="Genomic_DNA"/>
</dbReference>
<gene>
    <name evidence="1" type="ORF">FGL01_15640</name>
</gene>
<dbReference type="Proteomes" id="UP000321579">
    <property type="component" value="Unassembled WGS sequence"/>
</dbReference>
<sequence length="43" mass="4781">MLREEAKTIKKRCESNKISKALISGANINIADKYCAKIIIGML</sequence>
<name>A0A511CDR4_9FLAO</name>
<dbReference type="AlphaFoldDB" id="A0A511CDR4"/>
<evidence type="ECO:0000313" key="1">
    <source>
        <dbReference type="EMBL" id="GEL10825.1"/>
    </source>
</evidence>
<reference evidence="1 2" key="1">
    <citation type="submission" date="2019-07" db="EMBL/GenBank/DDBJ databases">
        <title>Whole genome shotgun sequence of Flavobacterium glycines NBRC 105008.</title>
        <authorList>
            <person name="Hosoyama A."/>
            <person name="Uohara A."/>
            <person name="Ohji S."/>
            <person name="Ichikawa N."/>
        </authorList>
    </citation>
    <scope>NUCLEOTIDE SEQUENCE [LARGE SCALE GENOMIC DNA]</scope>
    <source>
        <strain evidence="1 2">NBRC 105008</strain>
    </source>
</reference>
<organism evidence="1 2">
    <name type="scientific">Flavobacterium glycines</name>
    <dbReference type="NCBI Taxonomy" id="551990"/>
    <lineage>
        <taxon>Bacteria</taxon>
        <taxon>Pseudomonadati</taxon>
        <taxon>Bacteroidota</taxon>
        <taxon>Flavobacteriia</taxon>
        <taxon>Flavobacteriales</taxon>
        <taxon>Flavobacteriaceae</taxon>
        <taxon>Flavobacterium</taxon>
    </lineage>
</organism>
<proteinExistence type="predicted"/>